<evidence type="ECO:0000313" key="13">
    <source>
        <dbReference type="Proteomes" id="UP000325255"/>
    </source>
</evidence>
<evidence type="ECO:0000259" key="11">
    <source>
        <dbReference type="PROSITE" id="PS52015"/>
    </source>
</evidence>
<keyword evidence="4" id="KW-1003">Cell membrane</keyword>
<dbReference type="Pfam" id="PF03544">
    <property type="entry name" value="TonB_C"/>
    <property type="match status" value="1"/>
</dbReference>
<evidence type="ECO:0000256" key="7">
    <source>
        <dbReference type="ARBA" id="ARBA00022927"/>
    </source>
</evidence>
<sequence length="124" mass="12869">MPATTPIAAPAGPSQPQAAGTPAAPPHPPADYIGRIQARLLAVKRYPAEARARGEEGTVLLRFVLAADGEVLSARVIRSSGVTSLDTEGLAMIARAAPFPPLPDELRATPLALAVPVTFSLRSR</sequence>
<dbReference type="OrthoDB" id="8481221at2"/>
<evidence type="ECO:0000256" key="9">
    <source>
        <dbReference type="ARBA" id="ARBA00023136"/>
    </source>
</evidence>
<evidence type="ECO:0000256" key="5">
    <source>
        <dbReference type="ARBA" id="ARBA00022519"/>
    </source>
</evidence>
<proteinExistence type="inferred from homology"/>
<comment type="subcellular location">
    <subcellularLocation>
        <location evidence="1">Cell inner membrane</location>
        <topology evidence="1">Single-pass membrane protein</topology>
        <orientation evidence="1">Periplasmic side</orientation>
    </subcellularLocation>
</comment>
<accession>A0A5M6J0N6</accession>
<keyword evidence="7" id="KW-0653">Protein transport</keyword>
<dbReference type="GO" id="GO:0098797">
    <property type="term" value="C:plasma membrane protein complex"/>
    <property type="evidence" value="ECO:0007669"/>
    <property type="project" value="TreeGrafter"/>
</dbReference>
<dbReference type="InterPro" id="IPR006260">
    <property type="entry name" value="TonB/TolA_C"/>
</dbReference>
<dbReference type="GO" id="GO:0031992">
    <property type="term" value="F:energy transducer activity"/>
    <property type="evidence" value="ECO:0007669"/>
    <property type="project" value="TreeGrafter"/>
</dbReference>
<keyword evidence="9" id="KW-0472">Membrane</keyword>
<dbReference type="InterPro" id="IPR051045">
    <property type="entry name" value="TonB-dependent_transducer"/>
</dbReference>
<dbReference type="SUPFAM" id="SSF74653">
    <property type="entry name" value="TolA/TonB C-terminal domain"/>
    <property type="match status" value="1"/>
</dbReference>
<keyword evidence="6" id="KW-0812">Transmembrane</keyword>
<dbReference type="AlphaFoldDB" id="A0A5M6J0N6"/>
<keyword evidence="8" id="KW-1133">Transmembrane helix</keyword>
<name>A0A5M6J0N6_9PROT</name>
<feature type="domain" description="TonB C-terminal" evidence="11">
    <location>
        <begin position="31"/>
        <end position="124"/>
    </location>
</feature>
<protein>
    <submittedName>
        <fullName evidence="12">Energy transducer TonB</fullName>
    </submittedName>
</protein>
<comment type="similarity">
    <text evidence="2">Belongs to the TonB family.</text>
</comment>
<keyword evidence="13" id="KW-1185">Reference proteome</keyword>
<evidence type="ECO:0000256" key="8">
    <source>
        <dbReference type="ARBA" id="ARBA00022989"/>
    </source>
</evidence>
<dbReference type="GO" id="GO:0015031">
    <property type="term" value="P:protein transport"/>
    <property type="evidence" value="ECO:0007669"/>
    <property type="project" value="UniProtKB-KW"/>
</dbReference>
<dbReference type="PANTHER" id="PTHR33446">
    <property type="entry name" value="PROTEIN TONB-RELATED"/>
    <property type="match status" value="1"/>
</dbReference>
<dbReference type="EMBL" id="VWPK01000003">
    <property type="protein sequence ID" value="KAA5614071.1"/>
    <property type="molecule type" value="Genomic_DNA"/>
</dbReference>
<feature type="compositionally biased region" description="Low complexity" evidence="10">
    <location>
        <begin position="1"/>
        <end position="22"/>
    </location>
</feature>
<evidence type="ECO:0000256" key="2">
    <source>
        <dbReference type="ARBA" id="ARBA00006555"/>
    </source>
</evidence>
<gene>
    <name evidence="12" type="ORF">F1189_02375</name>
</gene>
<feature type="region of interest" description="Disordered" evidence="10">
    <location>
        <begin position="1"/>
        <end position="30"/>
    </location>
</feature>
<dbReference type="RefSeq" id="WP_150038975.1">
    <property type="nucleotide sequence ID" value="NZ_VWPK01000003.1"/>
</dbReference>
<evidence type="ECO:0000256" key="4">
    <source>
        <dbReference type="ARBA" id="ARBA00022475"/>
    </source>
</evidence>
<keyword evidence="3" id="KW-0813">Transport</keyword>
<organism evidence="12 13">
    <name type="scientific">Rhodovastum atsumiense</name>
    <dbReference type="NCBI Taxonomy" id="504468"/>
    <lineage>
        <taxon>Bacteria</taxon>
        <taxon>Pseudomonadati</taxon>
        <taxon>Pseudomonadota</taxon>
        <taxon>Alphaproteobacteria</taxon>
        <taxon>Acetobacterales</taxon>
        <taxon>Acetobacteraceae</taxon>
        <taxon>Rhodovastum</taxon>
    </lineage>
</organism>
<evidence type="ECO:0000256" key="10">
    <source>
        <dbReference type="SAM" id="MobiDB-lite"/>
    </source>
</evidence>
<evidence type="ECO:0000256" key="6">
    <source>
        <dbReference type="ARBA" id="ARBA00022692"/>
    </source>
</evidence>
<dbReference type="PANTHER" id="PTHR33446:SF2">
    <property type="entry name" value="PROTEIN TONB"/>
    <property type="match status" value="1"/>
</dbReference>
<dbReference type="GO" id="GO:0055085">
    <property type="term" value="P:transmembrane transport"/>
    <property type="evidence" value="ECO:0007669"/>
    <property type="project" value="InterPro"/>
</dbReference>
<comment type="caution">
    <text evidence="12">The sequence shown here is derived from an EMBL/GenBank/DDBJ whole genome shotgun (WGS) entry which is preliminary data.</text>
</comment>
<dbReference type="InterPro" id="IPR037682">
    <property type="entry name" value="TonB_C"/>
</dbReference>
<evidence type="ECO:0000256" key="3">
    <source>
        <dbReference type="ARBA" id="ARBA00022448"/>
    </source>
</evidence>
<dbReference type="PROSITE" id="PS52015">
    <property type="entry name" value="TONB_CTD"/>
    <property type="match status" value="1"/>
</dbReference>
<dbReference type="NCBIfam" id="TIGR01352">
    <property type="entry name" value="tonB_Cterm"/>
    <property type="match status" value="1"/>
</dbReference>
<evidence type="ECO:0000313" key="12">
    <source>
        <dbReference type="EMBL" id="KAA5614071.1"/>
    </source>
</evidence>
<keyword evidence="5" id="KW-0997">Cell inner membrane</keyword>
<dbReference type="Gene3D" id="3.30.1150.10">
    <property type="match status" value="1"/>
</dbReference>
<reference evidence="12 13" key="1">
    <citation type="submission" date="2019-09" db="EMBL/GenBank/DDBJ databases">
        <title>Genome sequence of Rhodovastum atsumiense, a diverse member of the Acetobacteraceae family of non-sulfur purple photosynthetic bacteria.</title>
        <authorList>
            <person name="Meyer T."/>
            <person name="Kyndt J."/>
        </authorList>
    </citation>
    <scope>NUCLEOTIDE SEQUENCE [LARGE SCALE GENOMIC DNA]</scope>
    <source>
        <strain evidence="12 13">DSM 21279</strain>
    </source>
</reference>
<dbReference type="Proteomes" id="UP000325255">
    <property type="component" value="Unassembled WGS sequence"/>
</dbReference>
<evidence type="ECO:0000256" key="1">
    <source>
        <dbReference type="ARBA" id="ARBA00004383"/>
    </source>
</evidence>